<dbReference type="GO" id="GO:0042026">
    <property type="term" value="P:protein refolding"/>
    <property type="evidence" value="ECO:0007669"/>
    <property type="project" value="TreeGrafter"/>
</dbReference>
<feature type="compositionally biased region" description="Basic and acidic residues" evidence="1">
    <location>
        <begin position="157"/>
        <end position="172"/>
    </location>
</feature>
<dbReference type="Pfam" id="PF00011">
    <property type="entry name" value="HSP20"/>
    <property type="match status" value="1"/>
</dbReference>
<keyword evidence="5" id="KW-1185">Reference proteome</keyword>
<dbReference type="PANTHER" id="PTHR45640:SF26">
    <property type="entry name" value="RE23625P"/>
    <property type="match status" value="1"/>
</dbReference>
<feature type="compositionally biased region" description="Polar residues" evidence="1">
    <location>
        <begin position="177"/>
        <end position="194"/>
    </location>
</feature>
<feature type="compositionally biased region" description="Polar residues" evidence="1">
    <location>
        <begin position="104"/>
        <end position="113"/>
    </location>
</feature>
<evidence type="ECO:0000259" key="3">
    <source>
        <dbReference type="Pfam" id="PF00011"/>
    </source>
</evidence>
<comment type="caution">
    <text evidence="4">The sequence shown here is derived from an EMBL/GenBank/DDBJ whole genome shotgun (WGS) entry which is preliminary data.</text>
</comment>
<feature type="domain" description="SHSP" evidence="3">
    <location>
        <begin position="220"/>
        <end position="287"/>
    </location>
</feature>
<dbReference type="OrthoDB" id="10060792at2759"/>
<reference evidence="4" key="1">
    <citation type="submission" date="2021-10" db="EMBL/GenBank/DDBJ databases">
        <title>Tropical sea cucumber genome reveals ecological adaptation and Cuvierian tubules defense mechanism.</title>
        <authorList>
            <person name="Chen T."/>
        </authorList>
    </citation>
    <scope>NUCLEOTIDE SEQUENCE</scope>
    <source>
        <strain evidence="4">Nanhai2018</strain>
        <tissue evidence="4">Muscle</tissue>
    </source>
</reference>
<dbReference type="GO" id="GO:0009408">
    <property type="term" value="P:response to heat"/>
    <property type="evidence" value="ECO:0007669"/>
    <property type="project" value="TreeGrafter"/>
</dbReference>
<feature type="compositionally biased region" description="Basic and acidic residues" evidence="1">
    <location>
        <begin position="336"/>
        <end position="356"/>
    </location>
</feature>
<dbReference type="InterPro" id="IPR008978">
    <property type="entry name" value="HSP20-like_chaperone"/>
</dbReference>
<feature type="compositionally biased region" description="Polar residues" evidence="1">
    <location>
        <begin position="121"/>
        <end position="156"/>
    </location>
</feature>
<evidence type="ECO:0000256" key="1">
    <source>
        <dbReference type="SAM" id="MobiDB-lite"/>
    </source>
</evidence>
<dbReference type="PANTHER" id="PTHR45640">
    <property type="entry name" value="HEAT SHOCK PROTEIN HSP-12.2-RELATED"/>
    <property type="match status" value="1"/>
</dbReference>
<protein>
    <recommendedName>
        <fullName evidence="3">SHSP domain-containing protein</fullName>
    </recommendedName>
</protein>
<dbReference type="GO" id="GO:0005634">
    <property type="term" value="C:nucleus"/>
    <property type="evidence" value="ECO:0007669"/>
    <property type="project" value="TreeGrafter"/>
</dbReference>
<feature type="region of interest" description="Disordered" evidence="1">
    <location>
        <begin position="82"/>
        <end position="214"/>
    </location>
</feature>
<feature type="compositionally biased region" description="Polar residues" evidence="1">
    <location>
        <begin position="82"/>
        <end position="93"/>
    </location>
</feature>
<gene>
    <name evidence="4" type="ORF">HOLleu_29029</name>
</gene>
<dbReference type="InterPro" id="IPR002068">
    <property type="entry name" value="A-crystallin/Hsp20_dom"/>
</dbReference>
<dbReference type="Proteomes" id="UP001152320">
    <property type="component" value="Chromosome 14"/>
</dbReference>
<dbReference type="GO" id="GO:0005737">
    <property type="term" value="C:cytoplasm"/>
    <property type="evidence" value="ECO:0007669"/>
    <property type="project" value="TreeGrafter"/>
</dbReference>
<accession>A0A9Q1H1D6</accession>
<evidence type="ECO:0000313" key="5">
    <source>
        <dbReference type="Proteomes" id="UP001152320"/>
    </source>
</evidence>
<dbReference type="InterPro" id="IPR001436">
    <property type="entry name" value="Alpha-crystallin/sHSP_animal"/>
</dbReference>
<dbReference type="CDD" id="cd06526">
    <property type="entry name" value="metazoan_ACD"/>
    <property type="match status" value="1"/>
</dbReference>
<evidence type="ECO:0000313" key="4">
    <source>
        <dbReference type="EMBL" id="KAJ8029593.1"/>
    </source>
</evidence>
<dbReference type="Gene3D" id="2.60.40.790">
    <property type="match status" value="1"/>
</dbReference>
<dbReference type="AlphaFoldDB" id="A0A9Q1H1D6"/>
<organism evidence="4 5">
    <name type="scientific">Holothuria leucospilota</name>
    <name type="common">Black long sea cucumber</name>
    <name type="synonym">Mertensiothuria leucospilota</name>
    <dbReference type="NCBI Taxonomy" id="206669"/>
    <lineage>
        <taxon>Eukaryota</taxon>
        <taxon>Metazoa</taxon>
        <taxon>Echinodermata</taxon>
        <taxon>Eleutherozoa</taxon>
        <taxon>Echinozoa</taxon>
        <taxon>Holothuroidea</taxon>
        <taxon>Aspidochirotacea</taxon>
        <taxon>Aspidochirotida</taxon>
        <taxon>Holothuriidae</taxon>
        <taxon>Holothuria</taxon>
    </lineage>
</organism>
<feature type="chain" id="PRO_5040184203" description="SHSP domain-containing protein" evidence="2">
    <location>
        <begin position="26"/>
        <end position="374"/>
    </location>
</feature>
<name>A0A9Q1H1D6_HOLLE</name>
<feature type="region of interest" description="Disordered" evidence="1">
    <location>
        <begin position="315"/>
        <end position="374"/>
    </location>
</feature>
<feature type="signal peptide" evidence="2">
    <location>
        <begin position="1"/>
        <end position="25"/>
    </location>
</feature>
<feature type="compositionally biased region" description="Acidic residues" evidence="1">
    <location>
        <begin position="357"/>
        <end position="374"/>
    </location>
</feature>
<evidence type="ECO:0000256" key="2">
    <source>
        <dbReference type="SAM" id="SignalP"/>
    </source>
</evidence>
<sequence length="374" mass="43574">MEPLAIKSVIALALCGSVLFTEIQGSTYHNSFFPLKQRFNSFPWDPPVSLLDFFRYPSHSIRGWRDPRDAFMKQRYHTAANDASNHVSRYRTSNCRHRDDDYQTQKMVTSSEQNQRDYMINQRSSDWNTRGRNQHSTSNNPHCQEQSSNKESNPQQFDRHPNIKPQENDVKRKGPQRSYQQQEPIHQFQRQPKVTNPPVRKQQPHSSRPSQPLKMEEIANLDVSGYFPDEITIEVKNNGQIIIKGLHVCDCEESCFEREFQRRVAIPKGINVRSLKAVFTPDSKLRIVGYHSQEQNTSDFKLPFYVSVESDESLWHSKQRNSDPTCGGQKRGIKLKQMDSKSKQIIEDHPEVRTDEQFEGEIDEDGVTIETDEY</sequence>
<dbReference type="GO" id="GO:0043066">
    <property type="term" value="P:negative regulation of apoptotic process"/>
    <property type="evidence" value="ECO:0007669"/>
    <property type="project" value="TreeGrafter"/>
</dbReference>
<dbReference type="SUPFAM" id="SSF49764">
    <property type="entry name" value="HSP20-like chaperones"/>
    <property type="match status" value="1"/>
</dbReference>
<proteinExistence type="predicted"/>
<dbReference type="GO" id="GO:0051082">
    <property type="term" value="F:unfolded protein binding"/>
    <property type="evidence" value="ECO:0007669"/>
    <property type="project" value="TreeGrafter"/>
</dbReference>
<keyword evidence="2" id="KW-0732">Signal</keyword>
<dbReference type="EMBL" id="JAIZAY010000014">
    <property type="protein sequence ID" value="KAJ8029593.1"/>
    <property type="molecule type" value="Genomic_DNA"/>
</dbReference>